<dbReference type="InterPro" id="IPR011047">
    <property type="entry name" value="Quinoprotein_ADH-like_sf"/>
</dbReference>
<evidence type="ECO:0000256" key="9">
    <source>
        <dbReference type="ARBA" id="ARBA00022737"/>
    </source>
</evidence>
<comment type="pathway">
    <text evidence="3">tRNA modification; 5-methoxycarbonylmethyl-2-thiouridine-tRNA biosynthesis.</text>
</comment>
<dbReference type="PRINTS" id="PR00320">
    <property type="entry name" value="GPROTEINBRPT"/>
</dbReference>
<evidence type="ECO:0000256" key="10">
    <source>
        <dbReference type="ARBA" id="ARBA00023242"/>
    </source>
</evidence>
<evidence type="ECO:0000256" key="6">
    <source>
        <dbReference type="ARBA" id="ARBA00022490"/>
    </source>
</evidence>
<evidence type="ECO:0000256" key="1">
    <source>
        <dbReference type="ARBA" id="ARBA00004123"/>
    </source>
</evidence>
<dbReference type="PROSITE" id="PS50082">
    <property type="entry name" value="WD_REPEATS_2"/>
    <property type="match status" value="6"/>
</dbReference>
<dbReference type="GO" id="GO:0002098">
    <property type="term" value="P:tRNA wobble uridine modification"/>
    <property type="evidence" value="ECO:0007669"/>
    <property type="project" value="InterPro"/>
</dbReference>
<evidence type="ECO:0000256" key="2">
    <source>
        <dbReference type="ARBA" id="ARBA00004496"/>
    </source>
</evidence>
<keyword evidence="8" id="KW-0819">tRNA processing</keyword>
<dbReference type="Pfam" id="PF00400">
    <property type="entry name" value="WD40"/>
    <property type="match status" value="7"/>
</dbReference>
<proteinExistence type="inferred from homology"/>
<comment type="similarity">
    <text evidence="4">Belongs to the WD repeat ELP2 family.</text>
</comment>
<dbReference type="PROSITE" id="PS50294">
    <property type="entry name" value="WD_REPEATS_REGION"/>
    <property type="match status" value="3"/>
</dbReference>
<evidence type="ECO:0000256" key="5">
    <source>
        <dbReference type="ARBA" id="ARBA00020267"/>
    </source>
</evidence>
<sequence length="826" mass="90531">MRRLDSKHEVQKLESRAMAKSQVTTTYISASANRHSQAAHSSNDSLVAFGSSKFVALWNTADGTDRGVYETLHGHEGVVTCVRFAHGQDDVIYSGDDKGYLGCWEKIDSKWNSTLSLKAHSKALSALASLENCIVTGSSDATVRIWTRYGTGSNLTEVQSIDLKGKFALDIQLAHLPGSTSLAMAVAMTERQIGIWTRSEDNVFIRAASLPGHEDWVKCLAFANDISGPGISTLASGSQDGTIRLWNIERHAKMQSSSQQTNGSDDLLDKFEAALGDFAEEEEGGRQISMKRHVIAVKGEESKSIQFSITFDALLIGHEAGVTSLAWRPQRNGSDATPALLSTSTDSSLILWSPTSMPSSTGLESSSVWINQQRFGDLGGQRLGGFVGGFWSRCGEGDDAMAWGWNGSWRRWRCTVTGGRDVWNEVGAITGHNGPVRGLSWSPRGEYMITASLDQSTRIHGPVNHLTGDSTDIWHEIGRPQIHGYDLLNAVFLDALKFVSVADEKVARVFEAPRGFASLTRNLGIFTDPLNDPSERAIGATVPPLGLSNKALSETTDSQVLPTDATMLNRRPFEGELASTTLWPETEKIFGHGYELISLGVSHSNKYVATACKATTSEHAVIRVYSTTSWQLFGQPLPGHSLSVTRIAFSPDDRYILSVSRDRTWRLFEHTDGGYVPTTAEKPHARIIWDCAWACEGDIFATAARDKLVKVWQRQDPQATKWTAIATLKLKEAATAVAFSTQNESGVRHLAIGLETGEMLIYSGEVRESKVWHEVLILEKSAAHIDHVYRLAWRPHAADENRGEQLASCSEDGTVRLYSFSNLSAR</sequence>
<feature type="repeat" description="WD" evidence="11">
    <location>
        <begin position="315"/>
        <end position="353"/>
    </location>
</feature>
<dbReference type="PANTHER" id="PTHR44111">
    <property type="entry name" value="ELONGATOR COMPLEX PROTEIN 2"/>
    <property type="match status" value="1"/>
</dbReference>
<feature type="repeat" description="WD" evidence="11">
    <location>
        <begin position="637"/>
        <end position="678"/>
    </location>
</feature>
<dbReference type="EMBL" id="ML170156">
    <property type="protein sequence ID" value="TDL29335.1"/>
    <property type="molecule type" value="Genomic_DNA"/>
</dbReference>
<dbReference type="SMART" id="SM00320">
    <property type="entry name" value="WD40"/>
    <property type="match status" value="9"/>
</dbReference>
<keyword evidence="6" id="KW-0963">Cytoplasm</keyword>
<dbReference type="InterPro" id="IPR036322">
    <property type="entry name" value="WD40_repeat_dom_sf"/>
</dbReference>
<dbReference type="PANTHER" id="PTHR44111:SF1">
    <property type="entry name" value="ELONGATOR COMPLEX PROTEIN 2"/>
    <property type="match status" value="1"/>
</dbReference>
<dbReference type="GO" id="GO:0005737">
    <property type="term" value="C:cytoplasm"/>
    <property type="evidence" value="ECO:0007669"/>
    <property type="project" value="UniProtKB-SubCell"/>
</dbReference>
<dbReference type="InterPro" id="IPR037289">
    <property type="entry name" value="Elp2"/>
</dbReference>
<dbReference type="InterPro" id="IPR019775">
    <property type="entry name" value="WD40_repeat_CS"/>
</dbReference>
<feature type="repeat" description="WD" evidence="11">
    <location>
        <begin position="210"/>
        <end position="256"/>
    </location>
</feature>
<dbReference type="SUPFAM" id="SSF50998">
    <property type="entry name" value="Quinoprotein alcohol dehydrogenase-like"/>
    <property type="match status" value="1"/>
</dbReference>
<name>A0A4R5XFH2_9AGAM</name>
<feature type="repeat" description="WD" evidence="11">
    <location>
        <begin position="117"/>
        <end position="146"/>
    </location>
</feature>
<evidence type="ECO:0000256" key="8">
    <source>
        <dbReference type="ARBA" id="ARBA00022694"/>
    </source>
</evidence>
<evidence type="ECO:0000313" key="13">
    <source>
        <dbReference type="Proteomes" id="UP000294933"/>
    </source>
</evidence>
<keyword evidence="10" id="KW-0539">Nucleus</keyword>
<dbReference type="GO" id="GO:0033588">
    <property type="term" value="C:elongator holoenzyme complex"/>
    <property type="evidence" value="ECO:0007669"/>
    <property type="project" value="InterPro"/>
</dbReference>
<keyword evidence="7 11" id="KW-0853">WD repeat</keyword>
<evidence type="ECO:0000256" key="7">
    <source>
        <dbReference type="ARBA" id="ARBA00022574"/>
    </source>
</evidence>
<dbReference type="InterPro" id="IPR001680">
    <property type="entry name" value="WD40_rpt"/>
</dbReference>
<dbReference type="VEuPathDB" id="FungiDB:BD410DRAFT_779721"/>
<protein>
    <recommendedName>
        <fullName evidence="5">Elongator complex protein 2</fullName>
    </recommendedName>
</protein>
<evidence type="ECO:0000256" key="4">
    <source>
        <dbReference type="ARBA" id="ARBA00005881"/>
    </source>
</evidence>
<dbReference type="SUPFAM" id="SSF50978">
    <property type="entry name" value="WD40 repeat-like"/>
    <property type="match status" value="1"/>
</dbReference>
<dbReference type="Gene3D" id="2.130.10.10">
    <property type="entry name" value="YVTN repeat-like/Quinoprotein amine dehydrogenase"/>
    <property type="match status" value="3"/>
</dbReference>
<dbReference type="GO" id="GO:0005634">
    <property type="term" value="C:nucleus"/>
    <property type="evidence" value="ECO:0007669"/>
    <property type="project" value="UniProtKB-SubCell"/>
</dbReference>
<dbReference type="UniPathway" id="UPA00988"/>
<dbReference type="InterPro" id="IPR020472">
    <property type="entry name" value="WD40_PAC1"/>
</dbReference>
<feature type="repeat" description="WD" evidence="11">
    <location>
        <begin position="681"/>
        <end position="713"/>
    </location>
</feature>
<keyword evidence="13" id="KW-1185">Reference proteome</keyword>
<gene>
    <name evidence="12" type="ORF">BD410DRAFT_779721</name>
</gene>
<dbReference type="AlphaFoldDB" id="A0A4R5XFH2"/>
<dbReference type="InterPro" id="IPR015943">
    <property type="entry name" value="WD40/YVTN_repeat-like_dom_sf"/>
</dbReference>
<dbReference type="OrthoDB" id="27911at2759"/>
<evidence type="ECO:0000256" key="11">
    <source>
        <dbReference type="PROSITE-ProRule" id="PRU00221"/>
    </source>
</evidence>
<feature type="repeat" description="WD" evidence="11">
    <location>
        <begin position="429"/>
        <end position="459"/>
    </location>
</feature>
<evidence type="ECO:0000313" key="12">
    <source>
        <dbReference type="EMBL" id="TDL29335.1"/>
    </source>
</evidence>
<keyword evidence="9" id="KW-0677">Repeat</keyword>
<dbReference type="Proteomes" id="UP000294933">
    <property type="component" value="Unassembled WGS sequence"/>
</dbReference>
<accession>A0A4R5XFH2</accession>
<comment type="subcellular location">
    <subcellularLocation>
        <location evidence="2">Cytoplasm</location>
    </subcellularLocation>
    <subcellularLocation>
        <location evidence="1">Nucleus</location>
    </subcellularLocation>
</comment>
<dbReference type="PROSITE" id="PS00678">
    <property type="entry name" value="WD_REPEATS_1"/>
    <property type="match status" value="1"/>
</dbReference>
<reference evidence="12 13" key="1">
    <citation type="submission" date="2018-06" db="EMBL/GenBank/DDBJ databases">
        <title>A transcriptomic atlas of mushroom development highlights an independent origin of complex multicellularity.</title>
        <authorList>
            <consortium name="DOE Joint Genome Institute"/>
            <person name="Krizsan K."/>
            <person name="Almasi E."/>
            <person name="Merenyi Z."/>
            <person name="Sahu N."/>
            <person name="Viragh M."/>
            <person name="Koszo T."/>
            <person name="Mondo S."/>
            <person name="Kiss B."/>
            <person name="Balint B."/>
            <person name="Kues U."/>
            <person name="Barry K."/>
            <person name="Hegedus J.C."/>
            <person name="Henrissat B."/>
            <person name="Johnson J."/>
            <person name="Lipzen A."/>
            <person name="Ohm R."/>
            <person name="Nagy I."/>
            <person name="Pangilinan J."/>
            <person name="Yan J."/>
            <person name="Xiong Y."/>
            <person name="Grigoriev I.V."/>
            <person name="Hibbett D.S."/>
            <person name="Nagy L.G."/>
        </authorList>
    </citation>
    <scope>NUCLEOTIDE SEQUENCE [LARGE SCALE GENOMIC DNA]</scope>
    <source>
        <strain evidence="12 13">SZMC22713</strain>
    </source>
</reference>
<evidence type="ECO:0000256" key="3">
    <source>
        <dbReference type="ARBA" id="ARBA00005043"/>
    </source>
</evidence>
<dbReference type="STRING" id="50990.A0A4R5XFH2"/>
<organism evidence="12 13">
    <name type="scientific">Rickenella mellea</name>
    <dbReference type="NCBI Taxonomy" id="50990"/>
    <lineage>
        <taxon>Eukaryota</taxon>
        <taxon>Fungi</taxon>
        <taxon>Dikarya</taxon>
        <taxon>Basidiomycota</taxon>
        <taxon>Agaricomycotina</taxon>
        <taxon>Agaricomycetes</taxon>
        <taxon>Hymenochaetales</taxon>
        <taxon>Rickenellaceae</taxon>
        <taxon>Rickenella</taxon>
    </lineage>
</organism>